<reference evidence="1 2" key="2">
    <citation type="submission" date="2018-06" db="EMBL/GenBank/DDBJ databases">
        <title>Metagenomic assembly of (sub)arctic Cyanobacteria and their associated microbiome from non-axenic cultures.</title>
        <authorList>
            <person name="Baurain D."/>
        </authorList>
    </citation>
    <scope>NUCLEOTIDE SEQUENCE [LARGE SCALE GENOMIC DNA]</scope>
    <source>
        <strain evidence="1">ULC129bin1</strain>
    </source>
</reference>
<dbReference type="Proteomes" id="UP000249354">
    <property type="component" value="Unassembled WGS sequence"/>
</dbReference>
<name>A0A2W4U101_9CYAN</name>
<protein>
    <submittedName>
        <fullName evidence="1">Uncharacterized protein</fullName>
    </submittedName>
</protein>
<dbReference type="EMBL" id="QBMC01000119">
    <property type="protein sequence ID" value="PZO13704.1"/>
    <property type="molecule type" value="Genomic_DNA"/>
</dbReference>
<comment type="caution">
    <text evidence="1">The sequence shown here is derived from an EMBL/GenBank/DDBJ whole genome shotgun (WGS) entry which is preliminary data.</text>
</comment>
<reference evidence="2" key="1">
    <citation type="submission" date="2018-04" db="EMBL/GenBank/DDBJ databases">
        <authorList>
            <person name="Cornet L."/>
        </authorList>
    </citation>
    <scope>NUCLEOTIDE SEQUENCE [LARGE SCALE GENOMIC DNA]</scope>
</reference>
<evidence type="ECO:0000313" key="1">
    <source>
        <dbReference type="EMBL" id="PZO13704.1"/>
    </source>
</evidence>
<accession>A0A2W4U101</accession>
<evidence type="ECO:0000313" key="2">
    <source>
        <dbReference type="Proteomes" id="UP000249354"/>
    </source>
</evidence>
<organism evidence="1 2">
    <name type="scientific">Leptolyngbya foveolarum</name>
    <dbReference type="NCBI Taxonomy" id="47253"/>
    <lineage>
        <taxon>Bacteria</taxon>
        <taxon>Bacillati</taxon>
        <taxon>Cyanobacteriota</taxon>
        <taxon>Cyanophyceae</taxon>
        <taxon>Leptolyngbyales</taxon>
        <taxon>Leptolyngbyaceae</taxon>
        <taxon>Leptolyngbya group</taxon>
        <taxon>Leptolyngbya</taxon>
    </lineage>
</organism>
<gene>
    <name evidence="1" type="ORF">DCF25_15765</name>
</gene>
<dbReference type="AlphaFoldDB" id="A0A2W4U101"/>
<proteinExistence type="predicted"/>
<sequence>MKNAFNRLLGGQISEDTEHEPEAFDLSRYASEFQEVALLVKALVEIVKVPVLDEKGAITKDSYAVQEKYQSMGDVLA</sequence>